<dbReference type="Proteomes" id="UP000184514">
    <property type="component" value="Unassembled WGS sequence"/>
</dbReference>
<feature type="transmembrane region" description="Helical" evidence="6">
    <location>
        <begin position="94"/>
        <end position="114"/>
    </location>
</feature>
<dbReference type="InterPro" id="IPR050638">
    <property type="entry name" value="AA-Vitamin_Transporters"/>
</dbReference>
<sequence length="293" mass="31361">MPQRPLWLILAPFIFLGLWSMGYSVAKIGLLYTDPMTLLALRFGCVIVIMTILFLIVRPPLPKTPAEWGHLAFVGFLIQAVYFGMNYFAFESGVGAGTGALLMSFQPILVALIAPVWSAEVIGRRSWIGLALGLCGTLLVIGSRTDIEPPSLFGLTCAAIALLGITSGSLWEKRFGLNHHPVTSNLIGYTAGFIGILPALALQDSFEVEWSGAFIAALAYLVIGNSLIAVGLLLAMIRAGDVSRVSALFFLVPPLAAMVAWIMLGEVMPPIAWLGLAAASLGVYLATRKVRDV</sequence>
<dbReference type="STRING" id="696762.PFRI_17880"/>
<dbReference type="GO" id="GO:0016020">
    <property type="term" value="C:membrane"/>
    <property type="evidence" value="ECO:0007669"/>
    <property type="project" value="UniProtKB-SubCell"/>
</dbReference>
<evidence type="ECO:0000256" key="2">
    <source>
        <dbReference type="ARBA" id="ARBA00007362"/>
    </source>
</evidence>
<evidence type="ECO:0000256" key="3">
    <source>
        <dbReference type="ARBA" id="ARBA00022692"/>
    </source>
</evidence>
<dbReference type="InterPro" id="IPR037185">
    <property type="entry name" value="EmrE-like"/>
</dbReference>
<dbReference type="AlphaFoldDB" id="A0A1L9NXA1"/>
<dbReference type="OrthoDB" id="9809509at2"/>
<feature type="domain" description="EamA" evidence="7">
    <location>
        <begin position="7"/>
        <end position="141"/>
    </location>
</feature>
<keyword evidence="3 6" id="KW-0812">Transmembrane</keyword>
<comment type="similarity">
    <text evidence="2">Belongs to the EamA transporter family.</text>
</comment>
<feature type="transmembrane region" description="Helical" evidence="6">
    <location>
        <begin position="151"/>
        <end position="171"/>
    </location>
</feature>
<evidence type="ECO:0000313" key="8">
    <source>
        <dbReference type="EMBL" id="OJI93887.1"/>
    </source>
</evidence>
<feature type="transmembrane region" description="Helical" evidence="6">
    <location>
        <begin position="126"/>
        <end position="145"/>
    </location>
</feature>
<feature type="transmembrane region" description="Helical" evidence="6">
    <location>
        <begin position="36"/>
        <end position="56"/>
    </location>
</feature>
<organism evidence="8 9">
    <name type="scientific">Planktotalea frisia</name>
    <dbReference type="NCBI Taxonomy" id="696762"/>
    <lineage>
        <taxon>Bacteria</taxon>
        <taxon>Pseudomonadati</taxon>
        <taxon>Pseudomonadota</taxon>
        <taxon>Alphaproteobacteria</taxon>
        <taxon>Rhodobacterales</taxon>
        <taxon>Paracoccaceae</taxon>
        <taxon>Planktotalea</taxon>
    </lineage>
</organism>
<dbReference type="EMBL" id="MLCB01000126">
    <property type="protein sequence ID" value="OJI93887.1"/>
    <property type="molecule type" value="Genomic_DNA"/>
</dbReference>
<dbReference type="InterPro" id="IPR000620">
    <property type="entry name" value="EamA_dom"/>
</dbReference>
<feature type="transmembrane region" description="Helical" evidence="6">
    <location>
        <begin position="247"/>
        <end position="264"/>
    </location>
</feature>
<evidence type="ECO:0000256" key="6">
    <source>
        <dbReference type="SAM" id="Phobius"/>
    </source>
</evidence>
<dbReference type="PANTHER" id="PTHR32322:SF2">
    <property type="entry name" value="EAMA DOMAIN-CONTAINING PROTEIN"/>
    <property type="match status" value="1"/>
</dbReference>
<accession>A0A1L9NXA1</accession>
<evidence type="ECO:0000256" key="1">
    <source>
        <dbReference type="ARBA" id="ARBA00004141"/>
    </source>
</evidence>
<feature type="transmembrane region" description="Helical" evidence="6">
    <location>
        <begin position="68"/>
        <end position="88"/>
    </location>
</feature>
<name>A0A1L9NXA1_9RHOB</name>
<feature type="domain" description="EamA" evidence="7">
    <location>
        <begin position="153"/>
        <end position="287"/>
    </location>
</feature>
<keyword evidence="4 6" id="KW-1133">Transmembrane helix</keyword>
<dbReference type="PANTHER" id="PTHR32322">
    <property type="entry name" value="INNER MEMBRANE TRANSPORTER"/>
    <property type="match status" value="1"/>
</dbReference>
<dbReference type="SUPFAM" id="SSF103481">
    <property type="entry name" value="Multidrug resistance efflux transporter EmrE"/>
    <property type="match status" value="2"/>
</dbReference>
<keyword evidence="9" id="KW-1185">Reference proteome</keyword>
<evidence type="ECO:0000313" key="9">
    <source>
        <dbReference type="Proteomes" id="UP000184514"/>
    </source>
</evidence>
<dbReference type="Pfam" id="PF00892">
    <property type="entry name" value="EamA"/>
    <property type="match status" value="2"/>
</dbReference>
<feature type="transmembrane region" description="Helical" evidence="6">
    <location>
        <begin position="270"/>
        <end position="287"/>
    </location>
</feature>
<evidence type="ECO:0000256" key="5">
    <source>
        <dbReference type="ARBA" id="ARBA00023136"/>
    </source>
</evidence>
<evidence type="ECO:0000259" key="7">
    <source>
        <dbReference type="Pfam" id="PF00892"/>
    </source>
</evidence>
<evidence type="ECO:0000256" key="4">
    <source>
        <dbReference type="ARBA" id="ARBA00022989"/>
    </source>
</evidence>
<gene>
    <name evidence="8" type="primary">eamA</name>
    <name evidence="8" type="ORF">PFRI_17880</name>
</gene>
<reference evidence="8 9" key="1">
    <citation type="submission" date="2016-10" db="EMBL/GenBank/DDBJ databases">
        <title>Genome sequence of Planktotalea frisia SH6-1.</title>
        <authorList>
            <person name="Poehlein A."/>
            <person name="Bakenhus I."/>
            <person name="Voget S."/>
            <person name="Brinkhoff T."/>
            <person name="Simon M."/>
        </authorList>
    </citation>
    <scope>NUCLEOTIDE SEQUENCE [LARGE SCALE GENOMIC DNA]</scope>
    <source>
        <strain evidence="8 9">SH6-1</strain>
    </source>
</reference>
<feature type="transmembrane region" description="Helical" evidence="6">
    <location>
        <begin position="183"/>
        <end position="201"/>
    </location>
</feature>
<dbReference type="RefSeq" id="WP_072630360.1">
    <property type="nucleotide sequence ID" value="NZ_MLCB01000126.1"/>
</dbReference>
<comment type="subcellular location">
    <subcellularLocation>
        <location evidence="1">Membrane</location>
        <topology evidence="1">Multi-pass membrane protein</topology>
    </subcellularLocation>
</comment>
<feature type="transmembrane region" description="Helical" evidence="6">
    <location>
        <begin position="213"/>
        <end position="235"/>
    </location>
</feature>
<keyword evidence="5 6" id="KW-0472">Membrane</keyword>
<comment type="caution">
    <text evidence="8">The sequence shown here is derived from an EMBL/GenBank/DDBJ whole genome shotgun (WGS) entry which is preliminary data.</text>
</comment>
<protein>
    <submittedName>
        <fullName evidence="8">Putative amino-acid metabolite efflux pump</fullName>
    </submittedName>
</protein>
<proteinExistence type="inferred from homology"/>